<feature type="domain" description="DUF4136" evidence="2">
    <location>
        <begin position="48"/>
        <end position="187"/>
    </location>
</feature>
<evidence type="ECO:0000256" key="1">
    <source>
        <dbReference type="SAM" id="SignalP"/>
    </source>
</evidence>
<protein>
    <submittedName>
        <fullName evidence="3">DUF4136 domain-containing protein</fullName>
    </submittedName>
</protein>
<dbReference type="InterPro" id="IPR025411">
    <property type="entry name" value="DUF4136"/>
</dbReference>
<keyword evidence="4" id="KW-1185">Reference proteome</keyword>
<dbReference type="PROSITE" id="PS51257">
    <property type="entry name" value="PROKAR_LIPOPROTEIN"/>
    <property type="match status" value="1"/>
</dbReference>
<dbReference type="Gene3D" id="3.30.160.670">
    <property type="match status" value="1"/>
</dbReference>
<accession>A0ABV7DAM9</accession>
<organism evidence="3 4">
    <name type="scientific">Kordiimonas pumila</name>
    <dbReference type="NCBI Taxonomy" id="2161677"/>
    <lineage>
        <taxon>Bacteria</taxon>
        <taxon>Pseudomonadati</taxon>
        <taxon>Pseudomonadota</taxon>
        <taxon>Alphaproteobacteria</taxon>
        <taxon>Kordiimonadales</taxon>
        <taxon>Kordiimonadaceae</taxon>
        <taxon>Kordiimonas</taxon>
    </lineage>
</organism>
<feature type="chain" id="PRO_5047538649" evidence="1">
    <location>
        <begin position="22"/>
        <end position="203"/>
    </location>
</feature>
<sequence length="203" mass="22924">MNVILNRLFLAISIFALSACATTFRSNVATFHEMTVPGGERVMLVPMNAEKKDSLEYRQYANVIASHLKGYGYKETGESEPELIAGFDVTVNDGREKLETRPGNLDPYWHGYWSWGRYWHSPGFYGDPFGPDRIVASTVYTITLTVELRKPTGEVIFEGRADTEVRSKSVPEVVPFLADALFQNFPGESGKTRRVVFETEQKE</sequence>
<evidence type="ECO:0000259" key="2">
    <source>
        <dbReference type="Pfam" id="PF13590"/>
    </source>
</evidence>
<dbReference type="Pfam" id="PF13590">
    <property type="entry name" value="DUF4136"/>
    <property type="match status" value="1"/>
</dbReference>
<reference evidence="4" key="1">
    <citation type="journal article" date="2019" name="Int. J. Syst. Evol. Microbiol.">
        <title>The Global Catalogue of Microorganisms (GCM) 10K type strain sequencing project: providing services to taxonomists for standard genome sequencing and annotation.</title>
        <authorList>
            <consortium name="The Broad Institute Genomics Platform"/>
            <consortium name="The Broad Institute Genome Sequencing Center for Infectious Disease"/>
            <person name="Wu L."/>
            <person name="Ma J."/>
        </authorList>
    </citation>
    <scope>NUCLEOTIDE SEQUENCE [LARGE SCALE GENOMIC DNA]</scope>
    <source>
        <strain evidence="4">KCTC 62164</strain>
    </source>
</reference>
<evidence type="ECO:0000313" key="4">
    <source>
        <dbReference type="Proteomes" id="UP001595444"/>
    </source>
</evidence>
<name>A0ABV7DAM9_9PROT</name>
<evidence type="ECO:0000313" key="3">
    <source>
        <dbReference type="EMBL" id="MFC3053714.1"/>
    </source>
</evidence>
<feature type="signal peptide" evidence="1">
    <location>
        <begin position="1"/>
        <end position="21"/>
    </location>
</feature>
<keyword evidence="1" id="KW-0732">Signal</keyword>
<gene>
    <name evidence="3" type="ORF">ACFOKA_17580</name>
</gene>
<dbReference type="Proteomes" id="UP001595444">
    <property type="component" value="Unassembled WGS sequence"/>
</dbReference>
<dbReference type="RefSeq" id="WP_194214466.1">
    <property type="nucleotide sequence ID" value="NZ_CP061205.1"/>
</dbReference>
<dbReference type="EMBL" id="JBHRSL010000028">
    <property type="protein sequence ID" value="MFC3053714.1"/>
    <property type="molecule type" value="Genomic_DNA"/>
</dbReference>
<proteinExistence type="predicted"/>
<comment type="caution">
    <text evidence="3">The sequence shown here is derived from an EMBL/GenBank/DDBJ whole genome shotgun (WGS) entry which is preliminary data.</text>
</comment>